<feature type="non-terminal residue" evidence="14">
    <location>
        <position position="1"/>
    </location>
</feature>
<dbReference type="GO" id="GO:0016607">
    <property type="term" value="C:nuclear speck"/>
    <property type="evidence" value="ECO:0007669"/>
    <property type="project" value="UniProtKB-SubCell"/>
</dbReference>
<name>A0A8J5ZYI9_GALPY</name>
<feature type="region of interest" description="Disordered" evidence="11">
    <location>
        <begin position="38"/>
        <end position="86"/>
    </location>
</feature>
<keyword evidence="8" id="KW-0862">Zinc</keyword>
<evidence type="ECO:0000256" key="9">
    <source>
        <dbReference type="ARBA" id="ARBA00023187"/>
    </source>
</evidence>
<dbReference type="PANTHER" id="PTHR32297:SF1">
    <property type="entry name" value="SODIUM CHANNEL MODIFIER 1"/>
    <property type="match status" value="1"/>
</dbReference>
<proteinExistence type="predicted"/>
<keyword evidence="5" id="KW-0479">Metal-binding</keyword>
<dbReference type="PANTHER" id="PTHR32297">
    <property type="entry name" value="SODIUM CHANNEL MODIFIER 1"/>
    <property type="match status" value="1"/>
</dbReference>
<dbReference type="GO" id="GO:0008270">
    <property type="term" value="F:zinc ion binding"/>
    <property type="evidence" value="ECO:0007669"/>
    <property type="project" value="UniProtKB-KW"/>
</dbReference>
<feature type="domain" description="Sodium channel modifier 1 zinc-finger" evidence="12">
    <location>
        <begin position="136"/>
        <end position="161"/>
    </location>
</feature>
<dbReference type="AlphaFoldDB" id="A0A8J5ZYI9"/>
<evidence type="ECO:0000256" key="11">
    <source>
        <dbReference type="SAM" id="MobiDB-lite"/>
    </source>
</evidence>
<feature type="region of interest" description="Disordered" evidence="11">
    <location>
        <begin position="241"/>
        <end position="348"/>
    </location>
</feature>
<evidence type="ECO:0000259" key="13">
    <source>
        <dbReference type="Pfam" id="PF15805"/>
    </source>
</evidence>
<sequence length="348" mass="38450">RGHCGSCWTCEGRDPARRRALRAGTSFPERLHVGRLAGPARKCSPRAGHSGPRVGPPEVTRSRRLRRWPRGSGDSPPWGSRARDPLSGPAIGMSFKREGDDWSQLNVLKKRRVGDLLASYIPEDEALMLRDGRFACAICPHRPVLDTLAMLTAHRAGKKHLSSLQFFYGKKQSGKGVHQYPRQQNELRKEDTKAEVIREGRVCSRQAGLCCTPEAEAERCRAPLLTQTRLITQNALQRAPHYNSCCRRKSRPGAPRPSASQSSLPPPEAELPSEESGRQPDTAAGPQAEESAAALSPAPMSPTRRRALDHYLTLRSSGWVPDGQGRWVKDENAEFDSDEEEPPGLPLD</sequence>
<evidence type="ECO:0000313" key="14">
    <source>
        <dbReference type="EMBL" id="KAG8509247.1"/>
    </source>
</evidence>
<keyword evidence="14" id="KW-0813">Transport</keyword>
<keyword evidence="14" id="KW-0406">Ion transport</keyword>
<reference evidence="14" key="1">
    <citation type="journal article" date="2021" name="Evol. Appl.">
        <title>The genome of the Pyrenean desman and the effects of bottlenecks and inbreeding on the genomic landscape of an endangered species.</title>
        <authorList>
            <person name="Escoda L."/>
            <person name="Castresana J."/>
        </authorList>
    </citation>
    <scope>NUCLEOTIDE SEQUENCE</scope>
    <source>
        <strain evidence="14">IBE-C5619</strain>
    </source>
</reference>
<evidence type="ECO:0000256" key="7">
    <source>
        <dbReference type="ARBA" id="ARBA00022771"/>
    </source>
</evidence>
<comment type="caution">
    <text evidence="14">The sequence shown here is derived from an EMBL/GenBank/DDBJ whole genome shotgun (WGS) entry which is preliminary data.</text>
</comment>
<keyword evidence="15" id="KW-1185">Reference proteome</keyword>
<feature type="compositionally biased region" description="Low complexity" evidence="11">
    <location>
        <begin position="283"/>
        <end position="302"/>
    </location>
</feature>
<evidence type="ECO:0000256" key="2">
    <source>
        <dbReference type="ARBA" id="ARBA00004642"/>
    </source>
</evidence>
<protein>
    <recommendedName>
        <fullName evidence="3">Sodium channel modifier 1</fullName>
    </recommendedName>
</protein>
<evidence type="ECO:0000259" key="12">
    <source>
        <dbReference type="Pfam" id="PF15803"/>
    </source>
</evidence>
<evidence type="ECO:0000256" key="4">
    <source>
        <dbReference type="ARBA" id="ARBA00022664"/>
    </source>
</evidence>
<evidence type="ECO:0000313" key="15">
    <source>
        <dbReference type="Proteomes" id="UP000700334"/>
    </source>
</evidence>
<dbReference type="EMBL" id="JAGFMF010011956">
    <property type="protein sequence ID" value="KAG8509247.1"/>
    <property type="molecule type" value="Genomic_DNA"/>
</dbReference>
<evidence type="ECO:0000256" key="3">
    <source>
        <dbReference type="ARBA" id="ARBA00020620"/>
    </source>
</evidence>
<keyword evidence="9" id="KW-0508">mRNA splicing</keyword>
<keyword evidence="6" id="KW-0747">Spliceosome</keyword>
<comment type="subcellular location">
    <subcellularLocation>
        <location evidence="1">Nucleus speckle</location>
    </subcellularLocation>
    <subcellularLocation>
        <location evidence="2">Nucleus</location>
        <location evidence="2">Nucleoplasm</location>
    </subcellularLocation>
</comment>
<keyword evidence="14" id="KW-0407">Ion channel</keyword>
<dbReference type="GO" id="GO:0034220">
    <property type="term" value="P:monoatomic ion transmembrane transport"/>
    <property type="evidence" value="ECO:0007669"/>
    <property type="project" value="UniProtKB-KW"/>
</dbReference>
<feature type="domain" description="Sodium channel modifier 1 acidic C-terminal" evidence="13">
    <location>
        <begin position="301"/>
        <end position="345"/>
    </location>
</feature>
<dbReference type="GO" id="GO:0005681">
    <property type="term" value="C:spliceosomal complex"/>
    <property type="evidence" value="ECO:0007669"/>
    <property type="project" value="UniProtKB-KW"/>
</dbReference>
<dbReference type="GO" id="GO:0008380">
    <property type="term" value="P:RNA splicing"/>
    <property type="evidence" value="ECO:0007669"/>
    <property type="project" value="UniProtKB-KW"/>
</dbReference>
<keyword evidence="10" id="KW-0539">Nucleus</keyword>
<dbReference type="InterPro" id="IPR033570">
    <property type="entry name" value="SCNM1"/>
</dbReference>
<dbReference type="GO" id="GO:0006397">
    <property type="term" value="P:mRNA processing"/>
    <property type="evidence" value="ECO:0007669"/>
    <property type="project" value="UniProtKB-KW"/>
</dbReference>
<keyword evidence="4" id="KW-0507">mRNA processing</keyword>
<dbReference type="Pfam" id="PF15805">
    <property type="entry name" value="SCNM1_acidic"/>
    <property type="match status" value="1"/>
</dbReference>
<dbReference type="Pfam" id="PF15803">
    <property type="entry name" value="zf-SCNM1"/>
    <property type="match status" value="1"/>
</dbReference>
<dbReference type="InterPro" id="IPR031622">
    <property type="entry name" value="Znf-SCNM1"/>
</dbReference>
<dbReference type="InterPro" id="IPR031625">
    <property type="entry name" value="SCNM1_acidic"/>
</dbReference>
<evidence type="ECO:0000256" key="6">
    <source>
        <dbReference type="ARBA" id="ARBA00022728"/>
    </source>
</evidence>
<evidence type="ECO:0000256" key="8">
    <source>
        <dbReference type="ARBA" id="ARBA00022833"/>
    </source>
</evidence>
<evidence type="ECO:0000256" key="5">
    <source>
        <dbReference type="ARBA" id="ARBA00022723"/>
    </source>
</evidence>
<dbReference type="OrthoDB" id="1924550at2759"/>
<keyword evidence="7" id="KW-0863">Zinc-finger</keyword>
<organism evidence="14 15">
    <name type="scientific">Galemys pyrenaicus</name>
    <name type="common">Iberian desman</name>
    <name type="synonym">Pyrenean desman</name>
    <dbReference type="NCBI Taxonomy" id="202257"/>
    <lineage>
        <taxon>Eukaryota</taxon>
        <taxon>Metazoa</taxon>
        <taxon>Chordata</taxon>
        <taxon>Craniata</taxon>
        <taxon>Vertebrata</taxon>
        <taxon>Euteleostomi</taxon>
        <taxon>Mammalia</taxon>
        <taxon>Eutheria</taxon>
        <taxon>Laurasiatheria</taxon>
        <taxon>Eulipotyphla</taxon>
        <taxon>Talpidae</taxon>
        <taxon>Galemys</taxon>
    </lineage>
</organism>
<gene>
    <name evidence="14" type="ORF">J0S82_001385</name>
</gene>
<evidence type="ECO:0000256" key="1">
    <source>
        <dbReference type="ARBA" id="ARBA00004324"/>
    </source>
</evidence>
<feature type="compositionally biased region" description="Acidic residues" evidence="11">
    <location>
        <begin position="333"/>
        <end position="342"/>
    </location>
</feature>
<evidence type="ECO:0000256" key="10">
    <source>
        <dbReference type="ARBA" id="ARBA00023242"/>
    </source>
</evidence>
<accession>A0A8J5ZYI9</accession>
<dbReference type="Proteomes" id="UP000700334">
    <property type="component" value="Unassembled WGS sequence"/>
</dbReference>